<feature type="region of interest" description="Disordered" evidence="2">
    <location>
        <begin position="66"/>
        <end position="85"/>
    </location>
</feature>
<evidence type="ECO:0000256" key="1">
    <source>
        <dbReference type="PROSITE-ProRule" id="PRU00239"/>
    </source>
</evidence>
<dbReference type="SMART" id="SM00230">
    <property type="entry name" value="CysPc"/>
    <property type="match status" value="1"/>
</dbReference>
<feature type="compositionally biased region" description="Polar residues" evidence="2">
    <location>
        <begin position="694"/>
        <end position="709"/>
    </location>
</feature>
<feature type="region of interest" description="Disordered" evidence="2">
    <location>
        <begin position="1"/>
        <end position="55"/>
    </location>
</feature>
<accession>A0A6S7GR47</accession>
<protein>
    <submittedName>
        <fullName evidence="3">Androglobin-like isoform X3</fullName>
    </submittedName>
</protein>
<evidence type="ECO:0000313" key="3">
    <source>
        <dbReference type="EMBL" id="CAB3995944.1"/>
    </source>
</evidence>
<feature type="compositionally biased region" description="Basic and acidic residues" evidence="2">
    <location>
        <begin position="646"/>
        <end position="677"/>
    </location>
</feature>
<keyword evidence="4" id="KW-1185">Reference proteome</keyword>
<dbReference type="Pfam" id="PF00648">
    <property type="entry name" value="Peptidase_C2"/>
    <property type="match status" value="1"/>
</dbReference>
<dbReference type="PANTHER" id="PTHR46298:SF1">
    <property type="entry name" value="ANDROGLOBIN"/>
    <property type="match status" value="1"/>
</dbReference>
<feature type="compositionally biased region" description="Basic and acidic residues" evidence="2">
    <location>
        <begin position="563"/>
        <end position="573"/>
    </location>
</feature>
<evidence type="ECO:0000313" key="4">
    <source>
        <dbReference type="Proteomes" id="UP001152795"/>
    </source>
</evidence>
<dbReference type="PROSITE" id="PS50203">
    <property type="entry name" value="CALPAIN_CAT"/>
    <property type="match status" value="1"/>
</dbReference>
<dbReference type="GO" id="GO:0006508">
    <property type="term" value="P:proteolysis"/>
    <property type="evidence" value="ECO:0007669"/>
    <property type="project" value="InterPro"/>
</dbReference>
<feature type="compositionally biased region" description="Basic and acidic residues" evidence="2">
    <location>
        <begin position="358"/>
        <end position="375"/>
    </location>
</feature>
<feature type="region of interest" description="Disordered" evidence="2">
    <location>
        <begin position="331"/>
        <end position="378"/>
    </location>
</feature>
<dbReference type="OrthoDB" id="9374162at2759"/>
<comment type="caution">
    <text evidence="1">Lacks conserved residue(s) required for the propagation of feature annotation.</text>
</comment>
<feature type="region of interest" description="Disordered" evidence="2">
    <location>
        <begin position="550"/>
        <end position="709"/>
    </location>
</feature>
<dbReference type="AlphaFoldDB" id="A0A6S7GR47"/>
<dbReference type="Pfam" id="PF22068">
    <property type="entry name" value="Androglobin_II"/>
    <property type="match status" value="1"/>
</dbReference>
<dbReference type="InterPro" id="IPR001300">
    <property type="entry name" value="Peptidase_C2_calpain_cat"/>
</dbReference>
<gene>
    <name evidence="3" type="ORF">PACLA_8A013901</name>
</gene>
<dbReference type="InterPro" id="IPR038765">
    <property type="entry name" value="Papain-like_cys_pep_sf"/>
</dbReference>
<dbReference type="PANTHER" id="PTHR46298">
    <property type="entry name" value="ANDROGLOBIN"/>
    <property type="match status" value="1"/>
</dbReference>
<feature type="compositionally biased region" description="Polar residues" evidence="2">
    <location>
        <begin position="19"/>
        <end position="33"/>
    </location>
</feature>
<organism evidence="3 4">
    <name type="scientific">Paramuricea clavata</name>
    <name type="common">Red gorgonian</name>
    <name type="synonym">Violescent sea-whip</name>
    <dbReference type="NCBI Taxonomy" id="317549"/>
    <lineage>
        <taxon>Eukaryota</taxon>
        <taxon>Metazoa</taxon>
        <taxon>Cnidaria</taxon>
        <taxon>Anthozoa</taxon>
        <taxon>Octocorallia</taxon>
        <taxon>Malacalcyonacea</taxon>
        <taxon>Plexauridae</taxon>
        <taxon>Paramuricea</taxon>
    </lineage>
</organism>
<comment type="caution">
    <text evidence="3">The sequence shown here is derived from an EMBL/GenBank/DDBJ whole genome shotgun (WGS) entry which is preliminary data.</text>
</comment>
<dbReference type="InterPro" id="IPR054093">
    <property type="entry name" value="Androglobin_II"/>
</dbReference>
<dbReference type="Proteomes" id="UP001152795">
    <property type="component" value="Unassembled WGS sequence"/>
</dbReference>
<dbReference type="InterPro" id="IPR053033">
    <property type="entry name" value="Androglobin-like"/>
</dbReference>
<feature type="compositionally biased region" description="Basic and acidic residues" evidence="2">
    <location>
        <begin position="580"/>
        <end position="633"/>
    </location>
</feature>
<dbReference type="GO" id="GO:0004198">
    <property type="term" value="F:calcium-dependent cysteine-type endopeptidase activity"/>
    <property type="evidence" value="ECO:0007669"/>
    <property type="project" value="InterPro"/>
</dbReference>
<dbReference type="SUPFAM" id="SSF54001">
    <property type="entry name" value="Cysteine proteinases"/>
    <property type="match status" value="1"/>
</dbReference>
<reference evidence="3" key="1">
    <citation type="submission" date="2020-04" db="EMBL/GenBank/DDBJ databases">
        <authorList>
            <person name="Alioto T."/>
            <person name="Alioto T."/>
            <person name="Gomez Garrido J."/>
        </authorList>
    </citation>
    <scope>NUCLEOTIDE SEQUENCE</scope>
    <source>
        <strain evidence="3">A484AB</strain>
    </source>
</reference>
<name>A0A6S7GR47_PARCT</name>
<sequence>MATKTPKKKESRERVSSSTAPKTAPEQSVSQGGNDKDKGQKAMKHPISIWPEWSDQDIASEKWDISHKGKDKEKGKSPNLHAFEDPEGRIDLPHVLQTSVDCWKRPVDFIEDKTPVIVDPDSLKEKEIDLTSSSSLDVISNSEIMRCIIADISNLFKLKPHMDSIEVRYGKDMKDVVQNEDSIWKPWQHIWPKEKSKNGVYPMYNTGGKYVVKIYWMGCWRKVTIDDWMPFNSEGQLLLPSCKKSHELWPMLLAKALLKVASLDYHGGESSCEFGDFSVVQCLTGWIPEVIPLRHEHSNELWESLGKILPHWKLENSITVEEAKEVNIQPVKKKDEKEKKSREKLERGAVASQNASDRSSERESRLRDKDSKERFLSNAGSHMVMKDVVKEPEFAVFASYCNPPKTPLRVCVLREMADASEKLRQSGLSHNHPHSVMVTLRRDCPLVAPPPPVEIPRWRLIRHKKRKQPRDPRLTPIEPPKEPQFLEITSPFVGYCVSPTPVPRVKTPTFVKYHPEKDKMAEISEEGDKPDDVIKKEGEGEVEQVVVEEKTDEVVAVETPSTAKDEVTNDLTKRGSITARSDKSDDKKDTSKLAKDTTKTLKAEKSTLNQDKDTKQSKSKKLSRDQSNEKKNDPTTPNKTGGRRMSKADVRGISEKELKKLAKAAEKEAKNEVKIEVTDTTEETLENAGGEDGGQTSEENQENQDGATKTNKEKTFWIEYDDFWKCFGILHIYHKPVTYMYSKSHLELKNVASTTHSKKSGIGLHTSSMATQNSGKGQTGPPIPVGHHGLGGIPIDPPPPFLFVDSVNVIEIVVCLTSFSKWLDPPQPIFREKGRESGSNSELKVESATELNPVPPTPGLLVAEPYTWKSLVTGQHCLKIKSTGSKAAVLVLPPG</sequence>
<feature type="compositionally biased region" description="Basic and acidic residues" evidence="2">
    <location>
        <begin position="332"/>
        <end position="347"/>
    </location>
</feature>
<evidence type="ECO:0000256" key="2">
    <source>
        <dbReference type="SAM" id="MobiDB-lite"/>
    </source>
</evidence>
<feature type="region of interest" description="Disordered" evidence="2">
    <location>
        <begin position="830"/>
        <end position="852"/>
    </location>
</feature>
<dbReference type="EMBL" id="CACRXK020002764">
    <property type="protein sequence ID" value="CAB3995944.1"/>
    <property type="molecule type" value="Genomic_DNA"/>
</dbReference>
<proteinExistence type="predicted"/>